<dbReference type="RefSeq" id="XP_022285717.1">
    <property type="nucleotide sequence ID" value="XM_022429256.1"/>
</dbReference>
<sequence length="100" mass="11385">MCTRCILHTKPAALELGLQTSGKQHLTFETLHGLRFRAYKLRLWLMEHNINAKPPPDTELQSIYSAKALTSQNHLESNSRKTRHGTLEHQGIHLVVFAMA</sequence>
<evidence type="ECO:0000313" key="2">
    <source>
        <dbReference type="Proteomes" id="UP000078397"/>
    </source>
</evidence>
<dbReference type="EMBL" id="LSBJ02000002">
    <property type="protein sequence ID" value="OWT43279.1"/>
    <property type="molecule type" value="Genomic_DNA"/>
</dbReference>
<gene>
    <name evidence="1" type="ORF">VFPPC_17558</name>
</gene>
<organism evidence="1 2">
    <name type="scientific">Pochonia chlamydosporia 170</name>
    <dbReference type="NCBI Taxonomy" id="1380566"/>
    <lineage>
        <taxon>Eukaryota</taxon>
        <taxon>Fungi</taxon>
        <taxon>Dikarya</taxon>
        <taxon>Ascomycota</taxon>
        <taxon>Pezizomycotina</taxon>
        <taxon>Sordariomycetes</taxon>
        <taxon>Hypocreomycetidae</taxon>
        <taxon>Hypocreales</taxon>
        <taxon>Clavicipitaceae</taxon>
        <taxon>Pochonia</taxon>
    </lineage>
</organism>
<dbReference type="GeneID" id="33936505"/>
<dbReference type="Proteomes" id="UP000078397">
    <property type="component" value="Unassembled WGS sequence"/>
</dbReference>
<accession>A0A219ARS4</accession>
<reference evidence="1 2" key="1">
    <citation type="journal article" date="2016" name="PLoS Pathog.">
        <title>Biosynthesis of antibiotic leucinostatins in bio-control fungus Purpureocillium lilacinum and their inhibition on phytophthora revealed by genome mining.</title>
        <authorList>
            <person name="Wang G."/>
            <person name="Liu Z."/>
            <person name="Lin R."/>
            <person name="Li E."/>
            <person name="Mao Z."/>
            <person name="Ling J."/>
            <person name="Yang Y."/>
            <person name="Yin W.B."/>
            <person name="Xie B."/>
        </authorList>
    </citation>
    <scope>NUCLEOTIDE SEQUENCE [LARGE SCALE GENOMIC DNA]</scope>
    <source>
        <strain evidence="1">170</strain>
    </source>
</reference>
<protein>
    <submittedName>
        <fullName evidence="1">Uncharacterized protein</fullName>
    </submittedName>
</protein>
<keyword evidence="2" id="KW-1185">Reference proteome</keyword>
<proteinExistence type="predicted"/>
<dbReference type="AlphaFoldDB" id="A0A219ARS4"/>
<dbReference type="KEGG" id="pchm:VFPPC_17558"/>
<comment type="caution">
    <text evidence="1">The sequence shown here is derived from an EMBL/GenBank/DDBJ whole genome shotgun (WGS) entry which is preliminary data.</text>
</comment>
<name>A0A219ARS4_METCM</name>
<evidence type="ECO:0000313" key="1">
    <source>
        <dbReference type="EMBL" id="OWT43279.1"/>
    </source>
</evidence>